<accession>A0A0C1FE26</accession>
<dbReference type="Proteomes" id="UP000031246">
    <property type="component" value="Unassembled WGS sequence"/>
</dbReference>
<organism evidence="1 2">
    <name type="scientific">Pedobacter kyungheensis</name>
    <dbReference type="NCBI Taxonomy" id="1069985"/>
    <lineage>
        <taxon>Bacteria</taxon>
        <taxon>Pseudomonadati</taxon>
        <taxon>Bacteroidota</taxon>
        <taxon>Sphingobacteriia</taxon>
        <taxon>Sphingobacteriales</taxon>
        <taxon>Sphingobacteriaceae</taxon>
        <taxon>Pedobacter</taxon>
    </lineage>
</organism>
<comment type="caution">
    <text evidence="1">The sequence shown here is derived from an EMBL/GenBank/DDBJ whole genome shotgun (WGS) entry which is preliminary data.</text>
</comment>
<sequence length="135" mass="15492">MKNILFLILTLVFSVVQSKGQVKESYKAQIAYKIVETSPRCQQLTKGLGERVKKNGGISYGFMLESSPNPRTDLSGSYSKTYNFSLHQNYPDRLMVTNYFVFDPKKKQLYENDVLNGKLIPIPFDKKLLALFNKK</sequence>
<protein>
    <submittedName>
        <fullName evidence="1">Uncharacterized protein</fullName>
    </submittedName>
</protein>
<evidence type="ECO:0000313" key="2">
    <source>
        <dbReference type="Proteomes" id="UP000031246"/>
    </source>
</evidence>
<dbReference type="EMBL" id="JSYN01000031">
    <property type="protein sequence ID" value="KIA91327.1"/>
    <property type="molecule type" value="Genomic_DNA"/>
</dbReference>
<gene>
    <name evidence="1" type="ORF">OC25_22120</name>
</gene>
<evidence type="ECO:0000313" key="1">
    <source>
        <dbReference type="EMBL" id="KIA91327.1"/>
    </source>
</evidence>
<keyword evidence="2" id="KW-1185">Reference proteome</keyword>
<name>A0A0C1FE26_9SPHI</name>
<dbReference type="RefSeq" id="WP_039480739.1">
    <property type="nucleotide sequence ID" value="NZ_JSYN01000031.1"/>
</dbReference>
<reference evidence="1 2" key="1">
    <citation type="submission" date="2014-10" db="EMBL/GenBank/DDBJ databases">
        <title>Pedobacter Kyungheensis.</title>
        <authorList>
            <person name="Anderson B.M."/>
            <person name="Newman J.D."/>
        </authorList>
    </citation>
    <scope>NUCLEOTIDE SEQUENCE [LARGE SCALE GENOMIC DNA]</scope>
    <source>
        <strain evidence="1 2">KACC 16221</strain>
    </source>
</reference>
<dbReference type="AlphaFoldDB" id="A0A0C1FE26"/>
<proteinExistence type="predicted"/>
<dbReference type="OrthoDB" id="760974at2"/>